<evidence type="ECO:0000313" key="2">
    <source>
        <dbReference type="EMBL" id="RCW23161.1"/>
    </source>
</evidence>
<dbReference type="EMBL" id="QPIX01000007">
    <property type="protein sequence ID" value="RCW23161.1"/>
    <property type="molecule type" value="Genomic_DNA"/>
</dbReference>
<keyword evidence="3" id="KW-1185">Reference proteome</keyword>
<protein>
    <submittedName>
        <fullName evidence="2">Uncharacterized protein</fullName>
    </submittedName>
</protein>
<feature type="coiled-coil region" evidence="1">
    <location>
        <begin position="5"/>
        <end position="64"/>
    </location>
</feature>
<accession>A0A6I7HM74</accession>
<organism evidence="2 3">
    <name type="scientific">Ciceribacter lividus</name>
    <dbReference type="NCBI Taxonomy" id="1197950"/>
    <lineage>
        <taxon>Bacteria</taxon>
        <taxon>Pseudomonadati</taxon>
        <taxon>Pseudomonadota</taxon>
        <taxon>Alphaproteobacteria</taxon>
        <taxon>Hyphomicrobiales</taxon>
        <taxon>Rhizobiaceae</taxon>
        <taxon>Ciceribacter</taxon>
    </lineage>
</organism>
<dbReference type="AlphaFoldDB" id="A0A6I7HM74"/>
<keyword evidence="1" id="KW-0175">Coiled coil</keyword>
<sequence>MLRQIEALKAKLADAKARRTRLLSVLVTEDEEVQEQFVQVAAEVKELTKRLKEQEKAAASRQADPGIIVRLTTANELSGQLEEADLEKRRELRIKLSSLLRGLVERVDCRPIGPVMILKPRLEVQMKGVMPFAFRMDLGIVSMLLESSPNKDALDQFFVGLGGASGMD</sequence>
<evidence type="ECO:0000256" key="1">
    <source>
        <dbReference type="SAM" id="Coils"/>
    </source>
</evidence>
<name>A0A6I7HM74_9HYPH</name>
<proteinExistence type="predicted"/>
<dbReference type="Proteomes" id="UP000252582">
    <property type="component" value="Unassembled WGS sequence"/>
</dbReference>
<reference evidence="2 3" key="1">
    <citation type="submission" date="2018-07" db="EMBL/GenBank/DDBJ databases">
        <title>Genomic Encyclopedia of Type Strains, Phase IV (KMG-IV): sequencing the most valuable type-strain genomes for metagenomic binning, comparative biology and taxonomic classification.</title>
        <authorList>
            <person name="Goeker M."/>
        </authorList>
    </citation>
    <scope>NUCLEOTIDE SEQUENCE [LARGE SCALE GENOMIC DNA]</scope>
    <source>
        <strain evidence="2 3">DSM 25528</strain>
    </source>
</reference>
<gene>
    <name evidence="2" type="ORF">DFR48_10730</name>
</gene>
<comment type="caution">
    <text evidence="2">The sequence shown here is derived from an EMBL/GenBank/DDBJ whole genome shotgun (WGS) entry which is preliminary data.</text>
</comment>
<evidence type="ECO:0000313" key="3">
    <source>
        <dbReference type="Proteomes" id="UP000252582"/>
    </source>
</evidence>